<reference evidence="1 2" key="1">
    <citation type="journal article" date="2014" name="PLoS Genet.">
        <title>Phylogenetically driven sequencing of extremely halophilic archaea reveals strategies for static and dynamic osmo-response.</title>
        <authorList>
            <person name="Becker E.A."/>
            <person name="Seitzer P.M."/>
            <person name="Tritt A."/>
            <person name="Larsen D."/>
            <person name="Krusor M."/>
            <person name="Yao A.I."/>
            <person name="Wu D."/>
            <person name="Madern D."/>
            <person name="Eisen J.A."/>
            <person name="Darling A.E."/>
            <person name="Facciotti M.T."/>
        </authorList>
    </citation>
    <scope>NUCLEOTIDE SEQUENCE [LARGE SCALE GENOMIC DNA]</scope>
    <source>
        <strain evidence="1 2">JCM 14624</strain>
    </source>
</reference>
<comment type="caution">
    <text evidence="1">The sequence shown here is derived from an EMBL/GenBank/DDBJ whole genome shotgun (WGS) entry which is preliminary data.</text>
</comment>
<evidence type="ECO:0000313" key="1">
    <source>
        <dbReference type="EMBL" id="ELZ14225.1"/>
    </source>
</evidence>
<dbReference type="STRING" id="1227490.C479_00807"/>
<evidence type="ECO:0008006" key="3">
    <source>
        <dbReference type="Google" id="ProtNLM"/>
    </source>
</evidence>
<sequence>MGSELGVGVPERSSFVQELGALKRNGSNVLLVGEPAASSHGHVCSRFLGASESTTHRIVVSTDRSQIQADRTSQTQYLLLDPDSTAVEPTTEDHLTALPSLGVVGREFVDRIDQLESRTDLGPASLRVCVNSVAELLASYDSEVVFRLLHVLSTRIRRSRGMGHYHLPIERESEAVRLFEPLFDAVVTLRSTGDTIEHRWDLRDSETATEWLPL</sequence>
<proteinExistence type="predicted"/>
<dbReference type="OrthoDB" id="252760at2157"/>
<dbReference type="AlphaFoldDB" id="M0BTE6"/>
<dbReference type="RefSeq" id="WP_007696422.1">
    <property type="nucleotide sequence ID" value="NZ_AOIQ01000003.1"/>
</dbReference>
<accession>M0BTE6</accession>
<dbReference type="InterPro" id="IPR055927">
    <property type="entry name" value="DUF7504"/>
</dbReference>
<organism evidence="1 2">
    <name type="scientific">Halovivax asiaticus JCM 14624</name>
    <dbReference type="NCBI Taxonomy" id="1227490"/>
    <lineage>
        <taxon>Archaea</taxon>
        <taxon>Methanobacteriati</taxon>
        <taxon>Methanobacteriota</taxon>
        <taxon>Stenosarchaea group</taxon>
        <taxon>Halobacteria</taxon>
        <taxon>Halobacteriales</taxon>
        <taxon>Natrialbaceae</taxon>
        <taxon>Halovivax</taxon>
    </lineage>
</organism>
<keyword evidence="2" id="KW-1185">Reference proteome</keyword>
<gene>
    <name evidence="1" type="ORF">C479_00807</name>
</gene>
<dbReference type="EMBL" id="AOIQ01000003">
    <property type="protein sequence ID" value="ELZ14225.1"/>
    <property type="molecule type" value="Genomic_DNA"/>
</dbReference>
<dbReference type="PATRIC" id="fig|1227490.4.peg.166"/>
<name>M0BTE6_9EURY</name>
<protein>
    <recommendedName>
        <fullName evidence="3">KaiC-like domain-containing protein</fullName>
    </recommendedName>
</protein>
<evidence type="ECO:0000313" key="2">
    <source>
        <dbReference type="Proteomes" id="UP000011560"/>
    </source>
</evidence>
<dbReference type="Proteomes" id="UP000011560">
    <property type="component" value="Unassembled WGS sequence"/>
</dbReference>
<dbReference type="Pfam" id="PF24336">
    <property type="entry name" value="DUF7504"/>
    <property type="match status" value="1"/>
</dbReference>